<keyword evidence="4" id="KW-0812">Transmembrane</keyword>
<organism evidence="6 7">
    <name type="scientific">Candidatus Falkowbacteria bacterium CG10_big_fil_rev_8_21_14_0_10_38_22</name>
    <dbReference type="NCBI Taxonomy" id="1974564"/>
    <lineage>
        <taxon>Bacteria</taxon>
        <taxon>Candidatus Falkowiibacteriota</taxon>
    </lineage>
</organism>
<evidence type="ECO:0000256" key="1">
    <source>
        <dbReference type="ARBA" id="ARBA00006739"/>
    </source>
</evidence>
<proteinExistence type="inferred from homology"/>
<dbReference type="PANTHER" id="PTHR43179">
    <property type="entry name" value="RHAMNOSYLTRANSFERASE WBBL"/>
    <property type="match status" value="1"/>
</dbReference>
<keyword evidence="4" id="KW-1133">Transmembrane helix</keyword>
<evidence type="ECO:0000259" key="5">
    <source>
        <dbReference type="Pfam" id="PF00535"/>
    </source>
</evidence>
<dbReference type="GO" id="GO:0016757">
    <property type="term" value="F:glycosyltransferase activity"/>
    <property type="evidence" value="ECO:0007669"/>
    <property type="project" value="UniProtKB-KW"/>
</dbReference>
<gene>
    <name evidence="6" type="ORF">COT96_00495</name>
</gene>
<comment type="caution">
    <text evidence="6">The sequence shown here is derived from an EMBL/GenBank/DDBJ whole genome shotgun (WGS) entry which is preliminary data.</text>
</comment>
<keyword evidence="2" id="KW-0328">Glycosyltransferase</keyword>
<evidence type="ECO:0000256" key="4">
    <source>
        <dbReference type="SAM" id="Phobius"/>
    </source>
</evidence>
<reference evidence="7" key="1">
    <citation type="submission" date="2017-09" db="EMBL/GenBank/DDBJ databases">
        <title>Depth-based differentiation of microbial function through sediment-hosted aquifers and enrichment of novel symbionts in the deep terrestrial subsurface.</title>
        <authorList>
            <person name="Probst A.J."/>
            <person name="Ladd B."/>
            <person name="Jarett J.K."/>
            <person name="Geller-Mcgrath D.E."/>
            <person name="Sieber C.M.K."/>
            <person name="Emerson J.B."/>
            <person name="Anantharaman K."/>
            <person name="Thomas B.C."/>
            <person name="Malmstrom R."/>
            <person name="Stieglmeier M."/>
            <person name="Klingl A."/>
            <person name="Woyke T."/>
            <person name="Ryan C.M."/>
            <person name="Banfield J.F."/>
        </authorList>
    </citation>
    <scope>NUCLEOTIDE SEQUENCE [LARGE SCALE GENOMIC DNA]</scope>
</reference>
<comment type="similarity">
    <text evidence="1">Belongs to the glycosyltransferase 2 family.</text>
</comment>
<evidence type="ECO:0000313" key="7">
    <source>
        <dbReference type="Proteomes" id="UP000228964"/>
    </source>
</evidence>
<dbReference type="EMBL" id="PFAO01000010">
    <property type="protein sequence ID" value="PIT95577.1"/>
    <property type="molecule type" value="Genomic_DNA"/>
</dbReference>
<accession>A0A2M6WRZ4</accession>
<dbReference type="Gene3D" id="3.90.550.10">
    <property type="entry name" value="Spore Coat Polysaccharide Biosynthesis Protein SpsA, Chain A"/>
    <property type="match status" value="1"/>
</dbReference>
<dbReference type="Pfam" id="PF00535">
    <property type="entry name" value="Glycos_transf_2"/>
    <property type="match status" value="1"/>
</dbReference>
<keyword evidence="3" id="KW-0808">Transferase</keyword>
<dbReference type="Proteomes" id="UP000228964">
    <property type="component" value="Unassembled WGS sequence"/>
</dbReference>
<dbReference type="AlphaFoldDB" id="A0A2M6WRZ4"/>
<protein>
    <recommendedName>
        <fullName evidence="5">Glycosyltransferase 2-like domain-containing protein</fullName>
    </recommendedName>
</protein>
<dbReference type="PANTHER" id="PTHR43179:SF12">
    <property type="entry name" value="GALACTOFURANOSYLTRANSFERASE GLFT2"/>
    <property type="match status" value="1"/>
</dbReference>
<keyword evidence="4" id="KW-0472">Membrane</keyword>
<feature type="transmembrane region" description="Helical" evidence="4">
    <location>
        <begin position="288"/>
        <end position="313"/>
    </location>
</feature>
<name>A0A2M6WRZ4_9BACT</name>
<sequence>MENDNAKLKNKIAIIISPNYKDYAKKYLAECVASVKKQDYAGEMKIFIVDNETSKESYACIKNIIETPYRGGASLRTQIIRNKNNDGFAKGNNDAIKLALEQGFDYIILFNMDTVVETDCIRKMVEVIKISNFQFLISNKIQNSKFKIQNLPIGAVQARIMLWPEKNKINSLGNVTHFLGFGYSLGYGEEFVRLPHRLSAPRNDNVICYPSGAAVLFTKEALGKVGLFDEEYWMYNEDQDLGWRIWLAGYSCVLAEKAVVYHKYQFSRSIKQFYYLDRNRIITILKNYHWLTLVLILPAFLVMEIGLIFFALLNKQFKSKMAVYKYFLSKKNWQYIFAKRAAAQSLRRIKDSAIINLFSGKIWYQEVASPALKVANLIFNLYWQIIKLLIKW</sequence>
<dbReference type="InterPro" id="IPR029044">
    <property type="entry name" value="Nucleotide-diphossugar_trans"/>
</dbReference>
<evidence type="ECO:0000256" key="2">
    <source>
        <dbReference type="ARBA" id="ARBA00022676"/>
    </source>
</evidence>
<dbReference type="SUPFAM" id="SSF53448">
    <property type="entry name" value="Nucleotide-diphospho-sugar transferases"/>
    <property type="match status" value="1"/>
</dbReference>
<evidence type="ECO:0000313" key="6">
    <source>
        <dbReference type="EMBL" id="PIT95577.1"/>
    </source>
</evidence>
<dbReference type="InterPro" id="IPR001173">
    <property type="entry name" value="Glyco_trans_2-like"/>
</dbReference>
<evidence type="ECO:0000256" key="3">
    <source>
        <dbReference type="ARBA" id="ARBA00022679"/>
    </source>
</evidence>
<feature type="domain" description="Glycosyltransferase 2-like" evidence="5">
    <location>
        <begin position="15"/>
        <end position="140"/>
    </location>
</feature>